<name>A0AAQ1SPK3_LEPIR</name>
<dbReference type="EMBL" id="OEJX01000040">
    <property type="protein sequence ID" value="SOR62347.1"/>
    <property type="molecule type" value="Genomic_DNA"/>
</dbReference>
<sequence length="56" mass="6842">MTLRSDFCVKSLFDDLHRIKNPFYKIPFKIKLLSEMPLYDLHSIKNLSYFEWKMTV</sequence>
<evidence type="ECO:0000313" key="1">
    <source>
        <dbReference type="EMBL" id="SOR62347.1"/>
    </source>
</evidence>
<gene>
    <name evidence="1" type="ORF">LMANV2_450021</name>
</gene>
<proteinExistence type="predicted"/>
<protein>
    <submittedName>
        <fullName evidence="1">Uncharacterized protein</fullName>
    </submittedName>
</protein>
<organism evidence="1 2">
    <name type="scientific">Leptospira interrogans serovar Manilae</name>
    <dbReference type="NCBI Taxonomy" id="214675"/>
    <lineage>
        <taxon>Bacteria</taxon>
        <taxon>Pseudomonadati</taxon>
        <taxon>Spirochaetota</taxon>
        <taxon>Spirochaetia</taxon>
        <taxon>Leptospirales</taxon>
        <taxon>Leptospiraceae</taxon>
        <taxon>Leptospira</taxon>
    </lineage>
</organism>
<dbReference type="AlphaFoldDB" id="A0AAQ1SPK3"/>
<accession>A0AAQ1SPK3</accession>
<reference evidence="1 2" key="1">
    <citation type="submission" date="2017-11" db="EMBL/GenBank/DDBJ databases">
        <authorList>
            <person name="Lechat P."/>
        </authorList>
    </citation>
    <scope>NUCLEOTIDE SEQUENCE [LARGE SCALE GENOMIC DNA]</scope>
    <source>
        <strain evidence="1">L495</strain>
    </source>
</reference>
<dbReference type="Proteomes" id="UP000234460">
    <property type="component" value="Chromosome LMANV2"/>
</dbReference>
<comment type="caution">
    <text evidence="1">The sequence shown here is derived from an EMBL/GenBank/DDBJ whole genome shotgun (WGS) entry which is preliminary data.</text>
</comment>
<evidence type="ECO:0000313" key="2">
    <source>
        <dbReference type="Proteomes" id="UP000234460"/>
    </source>
</evidence>